<gene>
    <name evidence="2" type="ORF">GCM10023169_25050</name>
</gene>
<name>A0ABP8LB65_9MICO</name>
<keyword evidence="3" id="KW-1185">Reference proteome</keyword>
<protein>
    <submittedName>
        <fullName evidence="2">Uncharacterized protein</fullName>
    </submittedName>
</protein>
<reference evidence="3" key="1">
    <citation type="journal article" date="2019" name="Int. J. Syst. Evol. Microbiol.">
        <title>The Global Catalogue of Microorganisms (GCM) 10K type strain sequencing project: providing services to taxonomists for standard genome sequencing and annotation.</title>
        <authorList>
            <consortium name="The Broad Institute Genomics Platform"/>
            <consortium name="The Broad Institute Genome Sequencing Center for Infectious Disease"/>
            <person name="Wu L."/>
            <person name="Ma J."/>
        </authorList>
    </citation>
    <scope>NUCLEOTIDE SEQUENCE [LARGE SCALE GENOMIC DNA]</scope>
    <source>
        <strain evidence="3">JCM 17810</strain>
    </source>
</reference>
<evidence type="ECO:0000313" key="2">
    <source>
        <dbReference type="EMBL" id="GAA4426366.1"/>
    </source>
</evidence>
<dbReference type="Proteomes" id="UP001500622">
    <property type="component" value="Unassembled WGS sequence"/>
</dbReference>
<comment type="caution">
    <text evidence="2">The sequence shown here is derived from an EMBL/GenBank/DDBJ whole genome shotgun (WGS) entry which is preliminary data.</text>
</comment>
<sequence>MIAKINTSYATNTGGKCSSSDRGVDSAATTSTTPSDAHNARRKLAPAAPVLLGTAAADPGRASFTIRCTLLRGASSRP</sequence>
<feature type="compositionally biased region" description="Polar residues" evidence="1">
    <location>
        <begin position="1"/>
        <end position="21"/>
    </location>
</feature>
<organism evidence="2 3">
    <name type="scientific">Georgenia halophila</name>
    <dbReference type="NCBI Taxonomy" id="620889"/>
    <lineage>
        <taxon>Bacteria</taxon>
        <taxon>Bacillati</taxon>
        <taxon>Actinomycetota</taxon>
        <taxon>Actinomycetes</taxon>
        <taxon>Micrococcales</taxon>
        <taxon>Bogoriellaceae</taxon>
        <taxon>Georgenia</taxon>
    </lineage>
</organism>
<proteinExistence type="predicted"/>
<feature type="compositionally biased region" description="Low complexity" evidence="1">
    <location>
        <begin position="25"/>
        <end position="37"/>
    </location>
</feature>
<feature type="region of interest" description="Disordered" evidence="1">
    <location>
        <begin position="1"/>
        <end position="42"/>
    </location>
</feature>
<evidence type="ECO:0000256" key="1">
    <source>
        <dbReference type="SAM" id="MobiDB-lite"/>
    </source>
</evidence>
<dbReference type="EMBL" id="BAABGN010000011">
    <property type="protein sequence ID" value="GAA4426366.1"/>
    <property type="molecule type" value="Genomic_DNA"/>
</dbReference>
<accession>A0ABP8LB65</accession>
<evidence type="ECO:0000313" key="3">
    <source>
        <dbReference type="Proteomes" id="UP001500622"/>
    </source>
</evidence>